<dbReference type="Gene3D" id="2.120.10.80">
    <property type="entry name" value="Kelch-type beta propeller"/>
    <property type="match status" value="1"/>
</dbReference>
<dbReference type="Proteomes" id="UP000283387">
    <property type="component" value="Unassembled WGS sequence"/>
</dbReference>
<evidence type="ECO:0000259" key="2">
    <source>
        <dbReference type="Pfam" id="PF01833"/>
    </source>
</evidence>
<dbReference type="RefSeq" id="WP_120272801.1">
    <property type="nucleotide sequence ID" value="NZ_RAPN01000001.1"/>
</dbReference>
<name>A0A419W7V8_9BACT</name>
<sequence length="822" mass="90294">MKRFYALFLVALCLVQCADDRSGVGFPEVTTSEAVSVNADGATVSFSVEHVGSKQLVDCGVLYAVGSYGNTTFKLSLGNQNSGEGVYQVEINNNLIEGKEYWAKAYAQTDSHLVYGNVINFVSMGAMTPVIYSVNSTTIDVGDTLEIKGIHFSDDNDLNAVAFGTVSTSSAVASDSLLKVIVPAVLSSSNIALQVTSAGKTGVFDDKLALGMPQVTSDSILQALPHEKVLLKGKSLASVTEVKVGTVTYNPSTKTDTTLVIELNYDETAGQKALSLVQIDREVPIAQKIEVVLPTIKSVNPQVAWVDSVLTLTGTNLSLLESFTLPGTWLQVLSQNDSIVKLQIKGASSSDYISARFYNSSILSEVKVHVLPPVITSVSSSLIYPDQVIRIEGERLAYGATSNLGKVLYESDNVASITANSDLTPGNYSFFLNFGGEQSNSVEYTVPQIEVVDYSPKTLRRGETLTVVTKNYPDGYIYGSYGFKVDDVWCEYTRIDNDKFEVQIPIYASFLEQPTLTAFISQIEATVPNAFDLQESWERIDVNSDYIGEKRHLVNIGGENYACFLESDYAVIEKFNGLTNEWGEITRINAFSHAYLLTSFGIGEKFYLIGITYAGEGMFYCYSITDNSWVKLDNVPPVVDDQGKIFTFVIQGIPYVGTSQSFYSYDVDAGNWIKRASIPTNQSMIMKGVINFAVGNFGYVGFYKYSGVTDAVTEFWKYDSTNDSWIDLGAAPVNLYYGGATLVVDNKVYVAGKGYQEVGKFVEYDPLMNTSISLIPPPGEWSGDFDLYRVNDDIYFYSNMGFVDYWWLGILPLSEVPNIYTE</sequence>
<evidence type="ECO:0000313" key="4">
    <source>
        <dbReference type="Proteomes" id="UP000283387"/>
    </source>
</evidence>
<proteinExistence type="predicted"/>
<feature type="chain" id="PRO_5019560175" description="IPT/TIG domain-containing protein" evidence="1">
    <location>
        <begin position="19"/>
        <end position="822"/>
    </location>
</feature>
<feature type="domain" description="IPT/TIG" evidence="2">
    <location>
        <begin position="129"/>
        <end position="199"/>
    </location>
</feature>
<dbReference type="SUPFAM" id="SSF117281">
    <property type="entry name" value="Kelch motif"/>
    <property type="match status" value="1"/>
</dbReference>
<accession>A0A419W7V8</accession>
<dbReference type="Gene3D" id="2.60.40.10">
    <property type="entry name" value="Immunoglobulins"/>
    <property type="match status" value="1"/>
</dbReference>
<reference evidence="3 4" key="1">
    <citation type="submission" date="2018-09" db="EMBL/GenBank/DDBJ databases">
        <title>Genomic Encyclopedia of Archaeal and Bacterial Type Strains, Phase II (KMG-II): from individual species to whole genera.</title>
        <authorList>
            <person name="Goeker M."/>
        </authorList>
    </citation>
    <scope>NUCLEOTIDE SEQUENCE [LARGE SCALE GENOMIC DNA]</scope>
    <source>
        <strain evidence="3 4">DSM 27148</strain>
    </source>
</reference>
<dbReference type="AlphaFoldDB" id="A0A419W7V8"/>
<feature type="signal peptide" evidence="1">
    <location>
        <begin position="1"/>
        <end position="18"/>
    </location>
</feature>
<dbReference type="Pfam" id="PF01833">
    <property type="entry name" value="TIG"/>
    <property type="match status" value="1"/>
</dbReference>
<dbReference type="OrthoDB" id="103335at2"/>
<keyword evidence="1" id="KW-0732">Signal</keyword>
<dbReference type="EMBL" id="RAPN01000001">
    <property type="protein sequence ID" value="RKD91510.1"/>
    <property type="molecule type" value="Genomic_DNA"/>
</dbReference>
<dbReference type="SUPFAM" id="SSF81296">
    <property type="entry name" value="E set domains"/>
    <property type="match status" value="1"/>
</dbReference>
<evidence type="ECO:0000313" key="3">
    <source>
        <dbReference type="EMBL" id="RKD91510.1"/>
    </source>
</evidence>
<comment type="caution">
    <text evidence="3">The sequence shown here is derived from an EMBL/GenBank/DDBJ whole genome shotgun (WGS) entry which is preliminary data.</text>
</comment>
<organism evidence="3 4">
    <name type="scientific">Mangrovibacterium diazotrophicum</name>
    <dbReference type="NCBI Taxonomy" id="1261403"/>
    <lineage>
        <taxon>Bacteria</taxon>
        <taxon>Pseudomonadati</taxon>
        <taxon>Bacteroidota</taxon>
        <taxon>Bacteroidia</taxon>
        <taxon>Marinilabiliales</taxon>
        <taxon>Prolixibacteraceae</taxon>
        <taxon>Mangrovibacterium</taxon>
    </lineage>
</organism>
<dbReference type="InterPro" id="IPR002909">
    <property type="entry name" value="IPT_dom"/>
</dbReference>
<dbReference type="InterPro" id="IPR015915">
    <property type="entry name" value="Kelch-typ_b-propeller"/>
</dbReference>
<protein>
    <recommendedName>
        <fullName evidence="2">IPT/TIG domain-containing protein</fullName>
    </recommendedName>
</protein>
<dbReference type="InterPro" id="IPR013783">
    <property type="entry name" value="Ig-like_fold"/>
</dbReference>
<dbReference type="InterPro" id="IPR014756">
    <property type="entry name" value="Ig_E-set"/>
</dbReference>
<evidence type="ECO:0000256" key="1">
    <source>
        <dbReference type="SAM" id="SignalP"/>
    </source>
</evidence>
<keyword evidence="4" id="KW-1185">Reference proteome</keyword>
<gene>
    <name evidence="3" type="ORF">BC643_1866</name>
</gene>